<dbReference type="Pfam" id="PF00929">
    <property type="entry name" value="RNase_T"/>
    <property type="match status" value="1"/>
</dbReference>
<protein>
    <submittedName>
        <fullName evidence="5">3'-5' exonuclease</fullName>
    </submittedName>
</protein>
<sequence length="222" mass="24660">MGILSRWFGVKTPLPEHWQGVPVWSLPLLAVDLELTSLDLTTSRILSVGWVAAEHRRIQLSSCYYQVTRTKANLNQSPVVHGLTEETIVQGQGVKDSLQRLAELARTHVLVFHNHQLDWGVIQRAASKLKVVFPDVVCVDTLLLAKYQLDKQQRPPAPNALTLAGCRQRLGLPPAPAHNALDDALATLELCLAQWHEMGLNAKDPLEHVRHTGAIAVFMSEQ</sequence>
<reference evidence="5 6" key="1">
    <citation type="submission" date="2021-10" db="EMBL/GenBank/DDBJ databases">
        <title>Draft genome of Aestuariibacter halophilus JC2043.</title>
        <authorList>
            <person name="Emsley S.A."/>
            <person name="Pfannmuller K.M."/>
            <person name="Ushijima B."/>
            <person name="Saw J.H."/>
            <person name="Videau P."/>
        </authorList>
    </citation>
    <scope>NUCLEOTIDE SEQUENCE [LARGE SCALE GENOMIC DNA]</scope>
    <source>
        <strain evidence="5 6">JC2043</strain>
    </source>
</reference>
<keyword evidence="2" id="KW-0378">Hydrolase</keyword>
<evidence type="ECO:0000256" key="1">
    <source>
        <dbReference type="ARBA" id="ARBA00022722"/>
    </source>
</evidence>
<name>A0ABS8G702_9ALTE</name>
<dbReference type="InterPro" id="IPR036397">
    <property type="entry name" value="RNaseH_sf"/>
</dbReference>
<gene>
    <name evidence="5" type="ORF">LJ739_09005</name>
</gene>
<organism evidence="5 6">
    <name type="scientific">Fluctibacter halophilus</name>
    <dbReference type="NCBI Taxonomy" id="226011"/>
    <lineage>
        <taxon>Bacteria</taxon>
        <taxon>Pseudomonadati</taxon>
        <taxon>Pseudomonadota</taxon>
        <taxon>Gammaproteobacteria</taxon>
        <taxon>Alteromonadales</taxon>
        <taxon>Alteromonadaceae</taxon>
        <taxon>Fluctibacter</taxon>
    </lineage>
</organism>
<dbReference type="GO" id="GO:0004527">
    <property type="term" value="F:exonuclease activity"/>
    <property type="evidence" value="ECO:0007669"/>
    <property type="project" value="UniProtKB-KW"/>
</dbReference>
<proteinExistence type="predicted"/>
<dbReference type="SMART" id="SM00479">
    <property type="entry name" value="EXOIII"/>
    <property type="match status" value="1"/>
</dbReference>
<accession>A0ABS8G702</accession>
<dbReference type="PANTHER" id="PTHR30231:SF4">
    <property type="entry name" value="PROTEIN NEN2"/>
    <property type="match status" value="1"/>
</dbReference>
<feature type="domain" description="Exonuclease" evidence="4">
    <location>
        <begin position="27"/>
        <end position="200"/>
    </location>
</feature>
<dbReference type="Proteomes" id="UP001520878">
    <property type="component" value="Unassembled WGS sequence"/>
</dbReference>
<dbReference type="Gene3D" id="3.30.420.10">
    <property type="entry name" value="Ribonuclease H-like superfamily/Ribonuclease H"/>
    <property type="match status" value="1"/>
</dbReference>
<dbReference type="CDD" id="cd06127">
    <property type="entry name" value="DEDDh"/>
    <property type="match status" value="1"/>
</dbReference>
<evidence type="ECO:0000313" key="5">
    <source>
        <dbReference type="EMBL" id="MCC2616377.1"/>
    </source>
</evidence>
<keyword evidence="3 5" id="KW-0269">Exonuclease</keyword>
<dbReference type="SUPFAM" id="SSF53098">
    <property type="entry name" value="Ribonuclease H-like"/>
    <property type="match status" value="1"/>
</dbReference>
<comment type="caution">
    <text evidence="5">The sequence shown here is derived from an EMBL/GenBank/DDBJ whole genome shotgun (WGS) entry which is preliminary data.</text>
</comment>
<evidence type="ECO:0000313" key="6">
    <source>
        <dbReference type="Proteomes" id="UP001520878"/>
    </source>
</evidence>
<keyword evidence="1" id="KW-0540">Nuclease</keyword>
<evidence type="ECO:0000256" key="3">
    <source>
        <dbReference type="ARBA" id="ARBA00022839"/>
    </source>
</evidence>
<dbReference type="InterPro" id="IPR013520">
    <property type="entry name" value="Ribonucl_H"/>
</dbReference>
<dbReference type="PANTHER" id="PTHR30231">
    <property type="entry name" value="DNA POLYMERASE III SUBUNIT EPSILON"/>
    <property type="match status" value="1"/>
</dbReference>
<keyword evidence="6" id="KW-1185">Reference proteome</keyword>
<evidence type="ECO:0000256" key="2">
    <source>
        <dbReference type="ARBA" id="ARBA00022801"/>
    </source>
</evidence>
<dbReference type="EMBL" id="JAJEWP010000002">
    <property type="protein sequence ID" value="MCC2616377.1"/>
    <property type="molecule type" value="Genomic_DNA"/>
</dbReference>
<dbReference type="InterPro" id="IPR012337">
    <property type="entry name" value="RNaseH-like_sf"/>
</dbReference>
<evidence type="ECO:0000259" key="4">
    <source>
        <dbReference type="SMART" id="SM00479"/>
    </source>
</evidence>
<dbReference type="RefSeq" id="WP_229159581.1">
    <property type="nucleotide sequence ID" value="NZ_JAJEWP010000002.1"/>
</dbReference>